<dbReference type="Pfam" id="PF12514">
    <property type="entry name" value="DUF3718"/>
    <property type="match status" value="1"/>
</dbReference>
<evidence type="ECO:0000313" key="3">
    <source>
        <dbReference type="Proteomes" id="UP000596252"/>
    </source>
</evidence>
<organism evidence="2 3">
    <name type="scientific">Shewanella litorisediminis</name>
    <dbReference type="NCBI Taxonomy" id="1173586"/>
    <lineage>
        <taxon>Bacteria</taxon>
        <taxon>Pseudomonadati</taxon>
        <taxon>Pseudomonadota</taxon>
        <taxon>Gammaproteobacteria</taxon>
        <taxon>Alteromonadales</taxon>
        <taxon>Shewanellaceae</taxon>
        <taxon>Shewanella</taxon>
    </lineage>
</organism>
<protein>
    <submittedName>
        <fullName evidence="2">DUF3718 domain-containing protein</fullName>
    </submittedName>
</protein>
<evidence type="ECO:0000256" key="1">
    <source>
        <dbReference type="SAM" id="SignalP"/>
    </source>
</evidence>
<dbReference type="EMBL" id="CP069213">
    <property type="protein sequence ID" value="QRH02877.1"/>
    <property type="molecule type" value="Genomic_DNA"/>
</dbReference>
<reference evidence="2 3" key="1">
    <citation type="journal article" date="2012" name="Antonie Van Leeuwenhoek">
        <title>Shewanella litorisediminis sp. nov., a gammaproteobacterium isolated from a tidal flat sediment.</title>
        <authorList>
            <person name="Lee M.H."/>
            <person name="Yoon J.H."/>
        </authorList>
    </citation>
    <scope>NUCLEOTIDE SEQUENCE [LARGE SCALE GENOMIC DNA]</scope>
    <source>
        <strain evidence="2 3">SMK1-12</strain>
    </source>
</reference>
<keyword evidence="1" id="KW-0732">Signal</keyword>
<proteinExistence type="predicted"/>
<feature type="signal peptide" evidence="1">
    <location>
        <begin position="1"/>
        <end position="21"/>
    </location>
</feature>
<accession>A0ABX7G6N6</accession>
<evidence type="ECO:0000313" key="2">
    <source>
        <dbReference type="EMBL" id="QRH02877.1"/>
    </source>
</evidence>
<dbReference type="Proteomes" id="UP000596252">
    <property type="component" value="Chromosome"/>
</dbReference>
<dbReference type="RefSeq" id="WP_203326458.1">
    <property type="nucleotide sequence ID" value="NZ_CP069213.1"/>
</dbReference>
<name>A0ABX7G6N6_9GAMM</name>
<keyword evidence="3" id="KW-1185">Reference proteome</keyword>
<dbReference type="InterPro" id="IPR022193">
    <property type="entry name" value="DUF3718"/>
</dbReference>
<gene>
    <name evidence="2" type="ORF">JQC75_05560</name>
</gene>
<feature type="chain" id="PRO_5045462598" evidence="1">
    <location>
        <begin position="22"/>
        <end position="115"/>
    </location>
</feature>
<sequence>MKMQHAFAALTLGCLSLGATAAMSPEVENKLIAVCKAGLSDSQIRFHSTMKEHRINETRVFPRLVCNGETFYDFAVSNGSNRTAERIARYLPGKVTIKDLAMNHADEMLYVEFDK</sequence>